<evidence type="ECO:0000313" key="1">
    <source>
        <dbReference type="EMBL" id="KAL2744125.1"/>
    </source>
</evidence>
<organism evidence="1 2">
    <name type="scientific">Vespula maculifrons</name>
    <name type="common">Eastern yellow jacket</name>
    <name type="synonym">Wasp</name>
    <dbReference type="NCBI Taxonomy" id="7453"/>
    <lineage>
        <taxon>Eukaryota</taxon>
        <taxon>Metazoa</taxon>
        <taxon>Ecdysozoa</taxon>
        <taxon>Arthropoda</taxon>
        <taxon>Hexapoda</taxon>
        <taxon>Insecta</taxon>
        <taxon>Pterygota</taxon>
        <taxon>Neoptera</taxon>
        <taxon>Endopterygota</taxon>
        <taxon>Hymenoptera</taxon>
        <taxon>Apocrita</taxon>
        <taxon>Aculeata</taxon>
        <taxon>Vespoidea</taxon>
        <taxon>Vespidae</taxon>
        <taxon>Vespinae</taxon>
        <taxon>Vespula</taxon>
    </lineage>
</organism>
<protein>
    <submittedName>
        <fullName evidence="1">Uncharacterized protein</fullName>
    </submittedName>
</protein>
<proteinExistence type="predicted"/>
<gene>
    <name evidence="1" type="ORF">V1477_007615</name>
</gene>
<keyword evidence="2" id="KW-1185">Reference proteome</keyword>
<comment type="caution">
    <text evidence="1">The sequence shown here is derived from an EMBL/GenBank/DDBJ whole genome shotgun (WGS) entry which is preliminary data.</text>
</comment>
<accession>A0ABD2CGC7</accession>
<dbReference type="AlphaFoldDB" id="A0ABD2CGC7"/>
<dbReference type="EMBL" id="JAYRBN010000051">
    <property type="protein sequence ID" value="KAL2744125.1"/>
    <property type="molecule type" value="Genomic_DNA"/>
</dbReference>
<reference evidence="1 2" key="1">
    <citation type="journal article" date="2024" name="Ann. Entomol. Soc. Am.">
        <title>Genomic analyses of the southern and eastern yellowjacket wasps (Hymenoptera: Vespidae) reveal evolutionary signatures of social life.</title>
        <authorList>
            <person name="Catto M.A."/>
            <person name="Caine P.B."/>
            <person name="Orr S.E."/>
            <person name="Hunt B.G."/>
            <person name="Goodisman M.A.D."/>
        </authorList>
    </citation>
    <scope>NUCLEOTIDE SEQUENCE [LARGE SCALE GENOMIC DNA]</scope>
    <source>
        <strain evidence="1">232</strain>
        <tissue evidence="1">Head and thorax</tissue>
    </source>
</reference>
<sequence length="80" mass="9375">MSTKTNVRPTLIFTDYLVFFRIPTRKHRSCLFPDVVHISSISVAEVAYITSEKWGTALRSRHEEIERVMMISNELYVNIE</sequence>
<dbReference type="Proteomes" id="UP001607303">
    <property type="component" value="Unassembled WGS sequence"/>
</dbReference>
<evidence type="ECO:0000313" key="2">
    <source>
        <dbReference type="Proteomes" id="UP001607303"/>
    </source>
</evidence>
<name>A0ABD2CGC7_VESMC</name>